<reference evidence="2 3" key="1">
    <citation type="journal article" date="2019" name="Commun. Biol.">
        <title>The bagworm genome reveals a unique fibroin gene that provides high tensile strength.</title>
        <authorList>
            <person name="Kono N."/>
            <person name="Nakamura H."/>
            <person name="Ohtoshi R."/>
            <person name="Tomita M."/>
            <person name="Numata K."/>
            <person name="Arakawa K."/>
        </authorList>
    </citation>
    <scope>NUCLEOTIDE SEQUENCE [LARGE SCALE GENOMIC DNA]</scope>
</reference>
<comment type="caution">
    <text evidence="2">The sequence shown here is derived from an EMBL/GenBank/DDBJ whole genome shotgun (WGS) entry which is preliminary data.</text>
</comment>
<proteinExistence type="predicted"/>
<dbReference type="AlphaFoldDB" id="A0A4C1X6B9"/>
<keyword evidence="3" id="KW-1185">Reference proteome</keyword>
<dbReference type="Proteomes" id="UP000299102">
    <property type="component" value="Unassembled WGS sequence"/>
</dbReference>
<protein>
    <submittedName>
        <fullName evidence="2">Uncharacterized protein</fullName>
    </submittedName>
</protein>
<organism evidence="2 3">
    <name type="scientific">Eumeta variegata</name>
    <name type="common">Bagworm moth</name>
    <name type="synonym">Eumeta japonica</name>
    <dbReference type="NCBI Taxonomy" id="151549"/>
    <lineage>
        <taxon>Eukaryota</taxon>
        <taxon>Metazoa</taxon>
        <taxon>Ecdysozoa</taxon>
        <taxon>Arthropoda</taxon>
        <taxon>Hexapoda</taxon>
        <taxon>Insecta</taxon>
        <taxon>Pterygota</taxon>
        <taxon>Neoptera</taxon>
        <taxon>Endopterygota</taxon>
        <taxon>Lepidoptera</taxon>
        <taxon>Glossata</taxon>
        <taxon>Ditrysia</taxon>
        <taxon>Tineoidea</taxon>
        <taxon>Psychidae</taxon>
        <taxon>Oiketicinae</taxon>
        <taxon>Eumeta</taxon>
    </lineage>
</organism>
<gene>
    <name evidence="2" type="ORF">EVAR_40707_1</name>
</gene>
<evidence type="ECO:0000313" key="3">
    <source>
        <dbReference type="Proteomes" id="UP000299102"/>
    </source>
</evidence>
<evidence type="ECO:0000313" key="2">
    <source>
        <dbReference type="EMBL" id="GBP59321.1"/>
    </source>
</evidence>
<accession>A0A4C1X6B9</accession>
<name>A0A4C1X6B9_EUMVA</name>
<sequence>MLSKFVIRDEVRSRRIKIGIETEPEWEPIVGSEAKQKTGSVSNIINSKVDQCKKLRNTFHVHAGGTTGGRLGYMRYIERFYFCKRVTKRTKAYYLRSTRGQEERRGGGGRGRGAPARPAPAPGYRRSPKRWFQWD</sequence>
<dbReference type="EMBL" id="BGZK01000758">
    <property type="protein sequence ID" value="GBP59321.1"/>
    <property type="molecule type" value="Genomic_DNA"/>
</dbReference>
<feature type="region of interest" description="Disordered" evidence="1">
    <location>
        <begin position="94"/>
        <end position="135"/>
    </location>
</feature>
<evidence type="ECO:0000256" key="1">
    <source>
        <dbReference type="SAM" id="MobiDB-lite"/>
    </source>
</evidence>